<dbReference type="GO" id="GO:0005788">
    <property type="term" value="C:endoplasmic reticulum lumen"/>
    <property type="evidence" value="ECO:0007669"/>
    <property type="project" value="UniProtKB-SubCell"/>
</dbReference>
<keyword evidence="12" id="KW-1185">Reference proteome</keyword>
<dbReference type="PROSITE" id="PS51914">
    <property type="entry name" value="MRH"/>
    <property type="match status" value="2"/>
</dbReference>
<name>A0AAV8W4G1_9CUCU</name>
<evidence type="ECO:0000256" key="4">
    <source>
        <dbReference type="ARBA" id="ARBA00022824"/>
    </source>
</evidence>
<dbReference type="FunFam" id="2.70.130.10:FF:000003">
    <property type="entry name" value="Endoplasmic reticulum lectin 1"/>
    <property type="match status" value="1"/>
</dbReference>
<evidence type="ECO:0000256" key="7">
    <source>
        <dbReference type="ARBA" id="ARBA00041108"/>
    </source>
</evidence>
<dbReference type="InterPro" id="IPR009011">
    <property type="entry name" value="Man6P_isomerase_rcpt-bd_dom_sf"/>
</dbReference>
<dbReference type="Pfam" id="PF07915">
    <property type="entry name" value="PRKCSH"/>
    <property type="match status" value="2"/>
</dbReference>
<evidence type="ECO:0000256" key="8">
    <source>
        <dbReference type="ARBA" id="ARBA00041661"/>
    </source>
</evidence>
<evidence type="ECO:0000256" key="9">
    <source>
        <dbReference type="SAM" id="SignalP"/>
    </source>
</evidence>
<dbReference type="SUPFAM" id="SSF50911">
    <property type="entry name" value="Mannose 6-phosphate receptor domain"/>
    <property type="match status" value="2"/>
</dbReference>
<comment type="subcellular location">
    <subcellularLocation>
        <location evidence="1">Endoplasmic reticulum lumen</location>
    </subcellularLocation>
</comment>
<dbReference type="AlphaFoldDB" id="A0AAV8W4G1"/>
<keyword evidence="3" id="KW-0677">Repeat</keyword>
<dbReference type="Gene3D" id="2.70.130.10">
    <property type="entry name" value="Mannose-6-phosphate receptor binding domain"/>
    <property type="match status" value="2"/>
</dbReference>
<feature type="chain" id="PRO_5043518876" description="Endoplasmic reticulum lectin 1" evidence="9">
    <location>
        <begin position="20"/>
        <end position="466"/>
    </location>
</feature>
<comment type="caution">
    <text evidence="11">The sequence shown here is derived from an EMBL/GenBank/DDBJ whole genome shotgun (WGS) entry which is preliminary data.</text>
</comment>
<dbReference type="InterPro" id="IPR045149">
    <property type="entry name" value="OS-9-like"/>
</dbReference>
<protein>
    <recommendedName>
        <fullName evidence="7">Endoplasmic reticulum lectin 1</fullName>
    </recommendedName>
    <alternativeName>
        <fullName evidence="8">ER lectin</fullName>
    </alternativeName>
</protein>
<evidence type="ECO:0000256" key="2">
    <source>
        <dbReference type="ARBA" id="ARBA00022729"/>
    </source>
</evidence>
<feature type="domain" description="MRH" evidence="10">
    <location>
        <begin position="95"/>
        <end position="230"/>
    </location>
</feature>
<gene>
    <name evidence="11" type="ORF">NQ315_003078</name>
</gene>
<evidence type="ECO:0000256" key="5">
    <source>
        <dbReference type="ARBA" id="ARBA00023157"/>
    </source>
</evidence>
<evidence type="ECO:0000313" key="11">
    <source>
        <dbReference type="EMBL" id="KAJ8921460.1"/>
    </source>
</evidence>
<keyword evidence="5" id="KW-1015">Disulfide bond</keyword>
<sequence length="466" mass="53692">MNPLWPLLLLTILYIDTKQNDIKGFDDTVLFNLDWPGELLPEETDPTAESVIVTSLHQEKYRCTIPNISEKESDPNEKYEGPSALKLISPLFTQTTCSFRLESYWTYEVCHGRYIRQYHEDREGKKIRVQEYILGKWDEKYLENLLETAKEEEIDDNAQIPVKKIDNANLPYFELIMDNGTACDLNNNKPRMTKVLYVCYVHGKHEVYSLKETSTCVYEIIILSPLLCTHPKYKPKETGEHKISCVPLEGSPKKPYSLVKLKAESAKLRRSSDLDRFRVELIQLEKEDIATTKAPDTKIADSSPVESFLRGKHCLNGGTGWWKFEFCYGKSVEQYHVEKDGRRISINLGLFDKEKHLEWIHQHPHKRPKPLAQRKQLSHFYSGGTVCDKTGKPRQTEVKLKCLENPSSPSAVSLYLLEPRYCEYILGVESPLICDILSRTDEDGLVAVGDEEMEDEENIPTVNIKL</sequence>
<dbReference type="PANTHER" id="PTHR15414:SF0">
    <property type="entry name" value="ENDOPLASMIC RETICULUM LECTIN 1"/>
    <property type="match status" value="1"/>
</dbReference>
<comment type="function">
    <text evidence="6">Probable lectin that binds selectively to improperly folded lumenal proteins. May function in endoplasmic reticulum quality control and endoplasmic reticulum-associated degradation (ERAD) of both non-glycosylated proteins and glycoproteins.</text>
</comment>
<dbReference type="Proteomes" id="UP001159042">
    <property type="component" value="Unassembled WGS sequence"/>
</dbReference>
<evidence type="ECO:0000256" key="6">
    <source>
        <dbReference type="ARBA" id="ARBA00037585"/>
    </source>
</evidence>
<evidence type="ECO:0000256" key="3">
    <source>
        <dbReference type="ARBA" id="ARBA00022737"/>
    </source>
</evidence>
<keyword evidence="2 9" id="KW-0732">Signal</keyword>
<dbReference type="GO" id="GO:0030968">
    <property type="term" value="P:endoplasmic reticulum unfolded protein response"/>
    <property type="evidence" value="ECO:0007669"/>
    <property type="project" value="InterPro"/>
</dbReference>
<evidence type="ECO:0000256" key="1">
    <source>
        <dbReference type="ARBA" id="ARBA00004319"/>
    </source>
</evidence>
<dbReference type="PANTHER" id="PTHR15414">
    <property type="entry name" value="OS-9-RELATED"/>
    <property type="match status" value="1"/>
</dbReference>
<keyword evidence="4" id="KW-0256">Endoplasmic reticulum</keyword>
<accession>A0AAV8W4G1</accession>
<dbReference type="EMBL" id="JANEYG010000010">
    <property type="protein sequence ID" value="KAJ8921460.1"/>
    <property type="molecule type" value="Genomic_DNA"/>
</dbReference>
<dbReference type="GO" id="GO:0030970">
    <property type="term" value="P:retrograde protein transport, ER to cytosol"/>
    <property type="evidence" value="ECO:0007669"/>
    <property type="project" value="TreeGrafter"/>
</dbReference>
<feature type="signal peptide" evidence="9">
    <location>
        <begin position="1"/>
        <end position="19"/>
    </location>
</feature>
<dbReference type="InterPro" id="IPR012913">
    <property type="entry name" value="OS9-like_dom"/>
</dbReference>
<proteinExistence type="predicted"/>
<dbReference type="InterPro" id="IPR044865">
    <property type="entry name" value="MRH_dom"/>
</dbReference>
<feature type="domain" description="MRH" evidence="10">
    <location>
        <begin position="312"/>
        <end position="436"/>
    </location>
</feature>
<evidence type="ECO:0000259" key="10">
    <source>
        <dbReference type="PROSITE" id="PS51914"/>
    </source>
</evidence>
<dbReference type="FunFam" id="2.70.130.10:FF:000001">
    <property type="entry name" value="Endoplasmic reticulum lectin 1"/>
    <property type="match status" value="1"/>
</dbReference>
<organism evidence="11 12">
    <name type="scientific">Exocentrus adspersus</name>
    <dbReference type="NCBI Taxonomy" id="1586481"/>
    <lineage>
        <taxon>Eukaryota</taxon>
        <taxon>Metazoa</taxon>
        <taxon>Ecdysozoa</taxon>
        <taxon>Arthropoda</taxon>
        <taxon>Hexapoda</taxon>
        <taxon>Insecta</taxon>
        <taxon>Pterygota</taxon>
        <taxon>Neoptera</taxon>
        <taxon>Endopterygota</taxon>
        <taxon>Coleoptera</taxon>
        <taxon>Polyphaga</taxon>
        <taxon>Cucujiformia</taxon>
        <taxon>Chrysomeloidea</taxon>
        <taxon>Cerambycidae</taxon>
        <taxon>Lamiinae</taxon>
        <taxon>Acanthocinini</taxon>
        <taxon>Exocentrus</taxon>
    </lineage>
</organism>
<evidence type="ECO:0000313" key="12">
    <source>
        <dbReference type="Proteomes" id="UP001159042"/>
    </source>
</evidence>
<reference evidence="11 12" key="1">
    <citation type="journal article" date="2023" name="Insect Mol. Biol.">
        <title>Genome sequencing provides insights into the evolution of gene families encoding plant cell wall-degrading enzymes in longhorned beetles.</title>
        <authorList>
            <person name="Shin N.R."/>
            <person name="Okamura Y."/>
            <person name="Kirsch R."/>
            <person name="Pauchet Y."/>
        </authorList>
    </citation>
    <scope>NUCLEOTIDE SEQUENCE [LARGE SCALE GENOMIC DNA]</scope>
    <source>
        <strain evidence="11">EAD_L_NR</strain>
    </source>
</reference>